<dbReference type="STRING" id="413434.SAMN04488132_10820"/>
<dbReference type="GO" id="GO:0006310">
    <property type="term" value="P:DNA recombination"/>
    <property type="evidence" value="ECO:0007669"/>
    <property type="project" value="InterPro"/>
</dbReference>
<dbReference type="GO" id="GO:0005524">
    <property type="term" value="F:ATP binding"/>
    <property type="evidence" value="ECO:0007669"/>
    <property type="project" value="UniProtKB-UniRule"/>
</dbReference>
<evidence type="ECO:0000256" key="2">
    <source>
        <dbReference type="ARBA" id="ARBA00022741"/>
    </source>
</evidence>
<keyword evidence="15" id="KW-1185">Reference proteome</keyword>
<evidence type="ECO:0000256" key="4">
    <source>
        <dbReference type="ARBA" id="ARBA00022806"/>
    </source>
</evidence>
<dbReference type="InterPro" id="IPR036397">
    <property type="entry name" value="RNaseH_sf"/>
</dbReference>
<keyword evidence="2 10" id="KW-0547">Nucleotide-binding</keyword>
<evidence type="ECO:0000256" key="1">
    <source>
        <dbReference type="ARBA" id="ARBA00005446"/>
    </source>
</evidence>
<dbReference type="AlphaFoldDB" id="A0A1T4QBE0"/>
<evidence type="ECO:0000313" key="14">
    <source>
        <dbReference type="EMBL" id="SKA00947.1"/>
    </source>
</evidence>
<dbReference type="InterPro" id="IPR011545">
    <property type="entry name" value="DEAD/DEAH_box_helicase_dom"/>
</dbReference>
<protein>
    <recommendedName>
        <fullName evidence="9">DNA 3'-5' helicase</fullName>
        <ecNumber evidence="9">5.6.2.4</ecNumber>
    </recommendedName>
</protein>
<evidence type="ECO:0000256" key="10">
    <source>
        <dbReference type="PROSITE-ProRule" id="PRU00560"/>
    </source>
</evidence>
<dbReference type="SMART" id="SM00490">
    <property type="entry name" value="HELICc"/>
    <property type="match status" value="1"/>
</dbReference>
<gene>
    <name evidence="14" type="ORF">SAMN04488132_10820</name>
</gene>
<feature type="domain" description="UvrD-like helicase ATP-binding" evidence="13">
    <location>
        <begin position="1043"/>
        <end position="1170"/>
    </location>
</feature>
<evidence type="ECO:0000259" key="12">
    <source>
        <dbReference type="PROSITE" id="PS51194"/>
    </source>
</evidence>
<dbReference type="CDD" id="cd17920">
    <property type="entry name" value="DEXHc_RecQ"/>
    <property type="match status" value="1"/>
</dbReference>
<keyword evidence="5 10" id="KW-0067">ATP-binding</keyword>
<evidence type="ECO:0000256" key="7">
    <source>
        <dbReference type="ARBA" id="ARBA00023235"/>
    </source>
</evidence>
<dbReference type="Pfam" id="PF00271">
    <property type="entry name" value="Helicase_C"/>
    <property type="match status" value="1"/>
</dbReference>
<proteinExistence type="inferred from homology"/>
<evidence type="ECO:0000256" key="6">
    <source>
        <dbReference type="ARBA" id="ARBA00023125"/>
    </source>
</evidence>
<dbReference type="InterPro" id="IPR027417">
    <property type="entry name" value="P-loop_NTPase"/>
</dbReference>
<dbReference type="GO" id="GO:0006281">
    <property type="term" value="P:DNA repair"/>
    <property type="evidence" value="ECO:0007669"/>
    <property type="project" value="TreeGrafter"/>
</dbReference>
<dbReference type="InterPro" id="IPR012337">
    <property type="entry name" value="RNaseH-like_sf"/>
</dbReference>
<feature type="binding site" evidence="10">
    <location>
        <begin position="1064"/>
        <end position="1071"/>
    </location>
    <ligand>
        <name>ATP</name>
        <dbReference type="ChEBI" id="CHEBI:30616"/>
    </ligand>
</feature>
<dbReference type="InterPro" id="IPR004589">
    <property type="entry name" value="DNA_helicase_ATP-dep_RecQ"/>
</dbReference>
<dbReference type="Pfam" id="PF00580">
    <property type="entry name" value="UvrD-helicase"/>
    <property type="match status" value="1"/>
</dbReference>
<feature type="domain" description="Helicase C-terminal" evidence="12">
    <location>
        <begin position="480"/>
        <end position="628"/>
    </location>
</feature>
<evidence type="ECO:0000259" key="11">
    <source>
        <dbReference type="PROSITE" id="PS51192"/>
    </source>
</evidence>
<dbReference type="InterPro" id="IPR014001">
    <property type="entry name" value="Helicase_ATP-bd"/>
</dbReference>
<dbReference type="SUPFAM" id="SSF52540">
    <property type="entry name" value="P-loop containing nucleoside triphosphate hydrolases"/>
    <property type="match status" value="2"/>
</dbReference>
<dbReference type="GO" id="GO:0003677">
    <property type="term" value="F:DNA binding"/>
    <property type="evidence" value="ECO:0007669"/>
    <property type="project" value="UniProtKB-KW"/>
</dbReference>
<keyword evidence="3 10" id="KW-0378">Hydrolase</keyword>
<dbReference type="PROSITE" id="PS51192">
    <property type="entry name" value="HELICASE_ATP_BIND_1"/>
    <property type="match status" value="1"/>
</dbReference>
<dbReference type="RefSeq" id="WP_217698825.1">
    <property type="nucleotide sequence ID" value="NZ_FUWH01000008.1"/>
</dbReference>
<keyword evidence="4 10" id="KW-0347">Helicase</keyword>
<evidence type="ECO:0000313" key="15">
    <source>
        <dbReference type="Proteomes" id="UP000190888"/>
    </source>
</evidence>
<dbReference type="Pfam" id="PF00270">
    <property type="entry name" value="DEAD"/>
    <property type="match status" value="1"/>
</dbReference>
<dbReference type="PROSITE" id="PS51194">
    <property type="entry name" value="HELICASE_CTER"/>
    <property type="match status" value="1"/>
</dbReference>
<dbReference type="GO" id="GO:0043590">
    <property type="term" value="C:bacterial nucleoid"/>
    <property type="evidence" value="ECO:0007669"/>
    <property type="project" value="TreeGrafter"/>
</dbReference>
<dbReference type="Gene3D" id="3.40.50.300">
    <property type="entry name" value="P-loop containing nucleotide triphosphate hydrolases"/>
    <property type="match status" value="3"/>
</dbReference>
<reference evidence="14 15" key="1">
    <citation type="submission" date="2017-02" db="EMBL/GenBank/DDBJ databases">
        <authorList>
            <person name="Peterson S.W."/>
        </authorList>
    </citation>
    <scope>NUCLEOTIDE SEQUENCE [LARGE SCALE GENOMIC DNA]</scope>
    <source>
        <strain evidence="14 15">DSM 22335</strain>
    </source>
</reference>
<sequence>MKPIAFLDTEIEPWSQKILDLGCIKQDNSILHSNSVPQFIQFIKDATFICGHNFIRHDLIYLQEPLKTIGLNTSHVIDTLFLSPLLFPKKPYHKLIKDDKWEPEQSNNPLNDAIKARDLFFEEVNAFKAKDPELQQIFYCLLKQQAGFQAFFSFIGYHPGDVTVNLLILKRFESQICAQAELDVIIEQFPVELSYSLALIDCQDRHSITPPWVIKNYPDVERIMRLLRNKPCITGCAYCDKALDIHRALKDFFRFDAYRKYADEPLQEKAVQAAVDNKSLLAVFPTGGGKSITFQVPALMSGRNIKGLTVVISPLQSLMKDQVDNLEKAEITEAVTINGLLDPIERAQSFARVEEGTASILYISPESLRSRTIERLLLGRKIVRFVIDEAHCFSSWGQDFRVDYLYIGDFIRQLQKTKNLAEPIPVSCFTATAKQNVIEDIQAYFKRKLSLDLEIFRTTASRTNLRYKVMEKGTEDDKYIVTRNLIEEKKCPSIIYVSRTGTANKLAARLEADGFNARAFHGKMDAQQKTINQNDFISGEVQVMVATSAFGMGVDKKDIGMVIHYEISDSLENYIQEAGRAGRDEHITAECFVLFNEEDLTKHFILLNQTRLSIKEIQQVWKAIKDLTRIRACVSHSALEIARKAGWDDHISEIETRVTTAVAALEDAGYVKRGQNMPRVFANSILTPNAQTAINKITASGNFDEKERGYAERIIKKLFSTKSRKHTTGEDAESRVDYLADVLGISKEEVIHIISLLREEKILGDTKDLSAYIKRGENKNRSFSISEVFNKAEAFLLTQFEEEEKLFHLKDLNEQAELYGCKQMNPNKLKTLLNIWAIKGWIRRNASPHSRNHFIAVCAHSKELLERKLQIRHELAKFITTYLYNRAAQVNSSEEDILVEFSVHELKEAFVKSLTLFQMQITLHDIEDTLFYLSRIDAIKIEGGFLVTYNKLMIDRLEYDNKIKYKVSDYDKLNTYYEQKVQQIHIVGEYAKKMLSDYKGALKFVDDYFQLRYDDFLAQYFPGRQHEIKRHLTPAKFKQLFGTLSPAQLDIVKDSTSRYIVVAAGPGSGKTRLLVHKLASLLYLEDVKHEQLLMVTFSRAAATEFKKRLIDLIAGSAHFVEIKTFHSYCFDLLGRVGNLEQSSNVLSAAVDKIRNGEVEENKITKNSIGD</sequence>
<comment type="catalytic activity">
    <reaction evidence="8">
        <text>Couples ATP hydrolysis with the unwinding of duplex DNA by translocating in the 3'-5' direction.</text>
        <dbReference type="EC" id="5.6.2.4"/>
    </reaction>
</comment>
<dbReference type="GO" id="GO:0009378">
    <property type="term" value="F:four-way junction helicase activity"/>
    <property type="evidence" value="ECO:0007669"/>
    <property type="project" value="TreeGrafter"/>
</dbReference>
<feature type="domain" description="Helicase ATP-binding" evidence="11">
    <location>
        <begin position="271"/>
        <end position="451"/>
    </location>
</feature>
<dbReference type="Gene3D" id="3.30.420.10">
    <property type="entry name" value="Ribonuclease H-like superfamily/Ribonuclease H"/>
    <property type="match status" value="1"/>
</dbReference>
<evidence type="ECO:0000256" key="3">
    <source>
        <dbReference type="ARBA" id="ARBA00022801"/>
    </source>
</evidence>
<dbReference type="SMART" id="SM00487">
    <property type="entry name" value="DEXDc"/>
    <property type="match status" value="1"/>
</dbReference>
<keyword evidence="7" id="KW-0413">Isomerase</keyword>
<dbReference type="InterPro" id="IPR001650">
    <property type="entry name" value="Helicase_C-like"/>
</dbReference>
<name>A0A1T4QBE0_9BACT</name>
<evidence type="ECO:0000259" key="13">
    <source>
        <dbReference type="PROSITE" id="PS51198"/>
    </source>
</evidence>
<dbReference type="InterPro" id="IPR014016">
    <property type="entry name" value="UvrD-like_ATP-bd"/>
</dbReference>
<dbReference type="GO" id="GO:0043138">
    <property type="term" value="F:3'-5' DNA helicase activity"/>
    <property type="evidence" value="ECO:0007669"/>
    <property type="project" value="UniProtKB-EC"/>
</dbReference>
<dbReference type="GO" id="GO:0030894">
    <property type="term" value="C:replisome"/>
    <property type="evidence" value="ECO:0007669"/>
    <property type="project" value="TreeGrafter"/>
</dbReference>
<dbReference type="NCBIfam" id="TIGR00614">
    <property type="entry name" value="recQ_fam"/>
    <property type="match status" value="1"/>
</dbReference>
<dbReference type="EC" id="5.6.2.4" evidence="9"/>
<keyword evidence="6" id="KW-0238">DNA-binding</keyword>
<dbReference type="Proteomes" id="UP000190888">
    <property type="component" value="Unassembled WGS sequence"/>
</dbReference>
<evidence type="ECO:0000256" key="8">
    <source>
        <dbReference type="ARBA" id="ARBA00034617"/>
    </source>
</evidence>
<dbReference type="GO" id="GO:0016787">
    <property type="term" value="F:hydrolase activity"/>
    <property type="evidence" value="ECO:0007669"/>
    <property type="project" value="UniProtKB-UniRule"/>
</dbReference>
<dbReference type="GO" id="GO:0005737">
    <property type="term" value="C:cytoplasm"/>
    <property type="evidence" value="ECO:0007669"/>
    <property type="project" value="TreeGrafter"/>
</dbReference>
<evidence type="ECO:0000256" key="9">
    <source>
        <dbReference type="ARBA" id="ARBA00034808"/>
    </source>
</evidence>
<evidence type="ECO:0000256" key="5">
    <source>
        <dbReference type="ARBA" id="ARBA00022840"/>
    </source>
</evidence>
<accession>A0A1T4QBE0</accession>
<dbReference type="PROSITE" id="PS51198">
    <property type="entry name" value="UVRD_HELICASE_ATP_BIND"/>
    <property type="match status" value="1"/>
</dbReference>
<organism evidence="14 15">
    <name type="scientific">Sediminibacterium ginsengisoli</name>
    <dbReference type="NCBI Taxonomy" id="413434"/>
    <lineage>
        <taxon>Bacteria</taxon>
        <taxon>Pseudomonadati</taxon>
        <taxon>Bacteroidota</taxon>
        <taxon>Chitinophagia</taxon>
        <taxon>Chitinophagales</taxon>
        <taxon>Chitinophagaceae</taxon>
        <taxon>Sediminibacterium</taxon>
    </lineage>
</organism>
<dbReference type="PANTHER" id="PTHR13710">
    <property type="entry name" value="DNA HELICASE RECQ FAMILY MEMBER"/>
    <property type="match status" value="1"/>
</dbReference>
<dbReference type="PANTHER" id="PTHR13710:SF105">
    <property type="entry name" value="ATP-DEPENDENT DNA HELICASE Q1"/>
    <property type="match status" value="1"/>
</dbReference>
<dbReference type="SUPFAM" id="SSF53098">
    <property type="entry name" value="Ribonuclease H-like"/>
    <property type="match status" value="1"/>
</dbReference>
<comment type="similarity">
    <text evidence="1">Belongs to the helicase family. RecQ subfamily.</text>
</comment>
<dbReference type="EMBL" id="FUWH01000008">
    <property type="protein sequence ID" value="SKA00947.1"/>
    <property type="molecule type" value="Genomic_DNA"/>
</dbReference>